<comment type="caution">
    <text evidence="1">The sequence shown here is derived from an EMBL/GenBank/DDBJ whole genome shotgun (WGS) entry which is preliminary data.</text>
</comment>
<proteinExistence type="predicted"/>
<sequence>MIILLQYVNRKLIIDSIENNKIVFYTKMKAKAFQIQVKCDKS</sequence>
<dbReference type="EMBL" id="SGXE01000005">
    <property type="protein sequence ID" value="RZS91918.1"/>
    <property type="molecule type" value="Genomic_DNA"/>
</dbReference>
<accession>A0A4Q7NY87</accession>
<keyword evidence="2" id="KW-1185">Reference proteome</keyword>
<evidence type="ECO:0000313" key="2">
    <source>
        <dbReference type="Proteomes" id="UP000292262"/>
    </source>
</evidence>
<evidence type="ECO:0000313" key="1">
    <source>
        <dbReference type="EMBL" id="RZS91918.1"/>
    </source>
</evidence>
<dbReference type="Proteomes" id="UP000292262">
    <property type="component" value="Unassembled WGS sequence"/>
</dbReference>
<name>A0A4Q7NY87_9FLAO</name>
<dbReference type="AlphaFoldDB" id="A0A4Q7NY87"/>
<gene>
    <name evidence="1" type="ORF">EV197_3022</name>
</gene>
<reference evidence="1 2" key="1">
    <citation type="submission" date="2019-02" db="EMBL/GenBank/DDBJ databases">
        <title>Genomic Encyclopedia of Type Strains, Phase IV (KMG-IV): sequencing the most valuable type-strain genomes for metagenomic binning, comparative biology and taxonomic classification.</title>
        <authorList>
            <person name="Goeker M."/>
        </authorList>
    </citation>
    <scope>NUCLEOTIDE SEQUENCE [LARGE SCALE GENOMIC DNA]</scope>
    <source>
        <strain evidence="1 2">DSM 17196</strain>
    </source>
</reference>
<protein>
    <submittedName>
        <fullName evidence="1">Uncharacterized protein</fullName>
    </submittedName>
</protein>
<organism evidence="1 2">
    <name type="scientific">Aquimarina brevivitae</name>
    <dbReference type="NCBI Taxonomy" id="323412"/>
    <lineage>
        <taxon>Bacteria</taxon>
        <taxon>Pseudomonadati</taxon>
        <taxon>Bacteroidota</taxon>
        <taxon>Flavobacteriia</taxon>
        <taxon>Flavobacteriales</taxon>
        <taxon>Flavobacteriaceae</taxon>
        <taxon>Aquimarina</taxon>
    </lineage>
</organism>